<feature type="region of interest" description="Disordered" evidence="1">
    <location>
        <begin position="1"/>
        <end position="65"/>
    </location>
</feature>
<proteinExistence type="predicted"/>
<evidence type="ECO:0000313" key="2">
    <source>
        <dbReference type="EMBL" id="PTQ50973.1"/>
    </source>
</evidence>
<dbReference type="Pfam" id="PF03885">
    <property type="entry name" value="DUF327"/>
    <property type="match status" value="1"/>
</dbReference>
<reference evidence="2 3" key="1">
    <citation type="submission" date="2017-08" db="EMBL/GenBank/DDBJ databases">
        <title>Burning lignite coal seam in the remote Altai Mountains harbors a hydrogen-driven thermophilic microbial community.</title>
        <authorList>
            <person name="Kadnikov V.V."/>
            <person name="Mardanov A.V."/>
            <person name="Ivasenko D."/>
            <person name="Beletsky A.V."/>
            <person name="Karnachuk O.V."/>
            <person name="Ravin N.V."/>
        </authorList>
    </citation>
    <scope>NUCLEOTIDE SEQUENCE [LARGE SCALE GENOMIC DNA]</scope>
    <source>
        <strain evidence="2">AL31</strain>
    </source>
</reference>
<evidence type="ECO:0000313" key="3">
    <source>
        <dbReference type="Proteomes" id="UP000244016"/>
    </source>
</evidence>
<evidence type="ECO:0000256" key="1">
    <source>
        <dbReference type="SAM" id="MobiDB-lite"/>
    </source>
</evidence>
<dbReference type="Proteomes" id="UP000244016">
    <property type="component" value="Unassembled WGS sequence"/>
</dbReference>
<name>A0A2T5G461_9BACL</name>
<dbReference type="EMBL" id="PEBW01000008">
    <property type="protein sequence ID" value="PTQ50973.1"/>
    <property type="molecule type" value="Genomic_DNA"/>
</dbReference>
<gene>
    <name evidence="2" type="ORF">BLITH_1211</name>
</gene>
<comment type="caution">
    <text evidence="2">The sequence shown here is derived from an EMBL/GenBank/DDBJ whole genome shotgun (WGS) entry which is preliminary data.</text>
</comment>
<organism evidence="2 3">
    <name type="scientific">Brockia lithotrophica</name>
    <dbReference type="NCBI Taxonomy" id="933949"/>
    <lineage>
        <taxon>Bacteria</taxon>
        <taxon>Bacillati</taxon>
        <taxon>Bacillota</taxon>
        <taxon>Bacilli</taxon>
        <taxon>Bacillales</taxon>
        <taxon>Bacillales Family X. Incertae Sedis</taxon>
        <taxon>Brockia</taxon>
    </lineage>
</organism>
<feature type="compositionally biased region" description="Basic and acidic residues" evidence="1">
    <location>
        <begin position="1"/>
        <end position="14"/>
    </location>
</feature>
<dbReference type="SUPFAM" id="SSF158397">
    <property type="entry name" value="TM1646-like"/>
    <property type="match status" value="1"/>
</dbReference>
<dbReference type="InterPro" id="IPR005585">
    <property type="entry name" value="DUF327"/>
</dbReference>
<accession>A0A2T5G461</accession>
<dbReference type="InterPro" id="IPR024042">
    <property type="entry name" value="TM1646-like_dom_sf"/>
</dbReference>
<evidence type="ECO:0008006" key="4">
    <source>
        <dbReference type="Google" id="ProtNLM"/>
    </source>
</evidence>
<protein>
    <recommendedName>
        <fullName evidence="4">DUF327 family protein</fullName>
    </recommendedName>
</protein>
<dbReference type="AlphaFoldDB" id="A0A2T5G461"/>
<sequence>MERRTVGRTPDRRSQPHAGEPRGTFAALFAEIAAPDSSERRENGGMAAPVEVRAQESVPAGFGGGTAQLREEYEEVRLAGQALRRSPRPQAVRRYRERVRRFLARAAVTLEVDEGVFPGRAGWLKVRILRRAEEVYEALARWEVEEEDLRRLLSLVGELEGLLFDLLL</sequence>
<dbReference type="Gene3D" id="1.20.120.490">
    <property type="entry name" value="Hypothetical protein TM1646-like domain"/>
    <property type="match status" value="1"/>
</dbReference>